<dbReference type="Proteomes" id="UP000678393">
    <property type="component" value="Unassembled WGS sequence"/>
</dbReference>
<evidence type="ECO:0000313" key="11">
    <source>
        <dbReference type="EMBL" id="CAG5120712.1"/>
    </source>
</evidence>
<dbReference type="EMBL" id="CAJHNH020000956">
    <property type="protein sequence ID" value="CAG5120712.1"/>
    <property type="molecule type" value="Genomic_DNA"/>
</dbReference>
<dbReference type="GO" id="GO:0032259">
    <property type="term" value="P:methylation"/>
    <property type="evidence" value="ECO:0007669"/>
    <property type="project" value="UniProtKB-KW"/>
</dbReference>
<dbReference type="PANTHER" id="PTHR13563">
    <property type="entry name" value="TRNA (GUANINE-9-) METHYLTRANSFERASE"/>
    <property type="match status" value="1"/>
</dbReference>
<dbReference type="GO" id="GO:0000049">
    <property type="term" value="F:tRNA binding"/>
    <property type="evidence" value="ECO:0007669"/>
    <property type="project" value="TreeGrafter"/>
</dbReference>
<evidence type="ECO:0000256" key="8">
    <source>
        <dbReference type="ARBA" id="ARBA00023128"/>
    </source>
</evidence>
<dbReference type="GO" id="GO:0070131">
    <property type="term" value="P:positive regulation of mitochondrial translation"/>
    <property type="evidence" value="ECO:0007669"/>
    <property type="project" value="TreeGrafter"/>
</dbReference>
<evidence type="ECO:0000256" key="2">
    <source>
        <dbReference type="ARBA" id="ARBA00022603"/>
    </source>
</evidence>
<keyword evidence="3" id="KW-0808">Transferase</keyword>
<dbReference type="OrthoDB" id="278300at2759"/>
<proteinExistence type="predicted"/>
<feature type="domain" description="SAM-dependent MTase TRM10-type" evidence="10">
    <location>
        <begin position="239"/>
        <end position="430"/>
    </location>
</feature>
<keyword evidence="5" id="KW-0819">tRNA processing</keyword>
<organism evidence="11 12">
    <name type="scientific">Candidula unifasciata</name>
    <dbReference type="NCBI Taxonomy" id="100452"/>
    <lineage>
        <taxon>Eukaryota</taxon>
        <taxon>Metazoa</taxon>
        <taxon>Spiralia</taxon>
        <taxon>Lophotrochozoa</taxon>
        <taxon>Mollusca</taxon>
        <taxon>Gastropoda</taxon>
        <taxon>Heterobranchia</taxon>
        <taxon>Euthyneura</taxon>
        <taxon>Panpulmonata</taxon>
        <taxon>Eupulmonata</taxon>
        <taxon>Stylommatophora</taxon>
        <taxon>Helicina</taxon>
        <taxon>Helicoidea</taxon>
        <taxon>Geomitridae</taxon>
        <taxon>Candidula</taxon>
    </lineage>
</organism>
<dbReference type="InterPro" id="IPR028564">
    <property type="entry name" value="MT_TRM10-typ"/>
</dbReference>
<dbReference type="InterPro" id="IPR025812">
    <property type="entry name" value="Trm10_C_MTase_dom"/>
</dbReference>
<evidence type="ECO:0000256" key="9">
    <source>
        <dbReference type="ARBA" id="ARBA00029803"/>
    </source>
</evidence>
<comment type="subcellular location">
    <subcellularLocation>
        <location evidence="1">Mitochondrion</location>
    </subcellularLocation>
</comment>
<evidence type="ECO:0000259" key="10">
    <source>
        <dbReference type="PROSITE" id="PS51675"/>
    </source>
</evidence>
<accession>A0A8S3YZ39</accession>
<evidence type="ECO:0000256" key="7">
    <source>
        <dbReference type="ARBA" id="ARBA00023054"/>
    </source>
</evidence>
<keyword evidence="4" id="KW-0949">S-adenosyl-L-methionine</keyword>
<evidence type="ECO:0000256" key="1">
    <source>
        <dbReference type="ARBA" id="ARBA00004173"/>
    </source>
</evidence>
<evidence type="ECO:0000256" key="4">
    <source>
        <dbReference type="ARBA" id="ARBA00022691"/>
    </source>
</evidence>
<gene>
    <name evidence="11" type="ORF">CUNI_LOCUS6270</name>
</gene>
<keyword evidence="7" id="KW-0175">Coiled coil</keyword>
<dbReference type="AlphaFoldDB" id="A0A8S3YZ39"/>
<keyword evidence="8" id="KW-0496">Mitochondrion</keyword>
<dbReference type="GO" id="GO:0005739">
    <property type="term" value="C:mitochondrion"/>
    <property type="evidence" value="ECO:0007669"/>
    <property type="project" value="UniProtKB-SubCell"/>
</dbReference>
<dbReference type="PROSITE" id="PS51675">
    <property type="entry name" value="SAM_MT_TRM10"/>
    <property type="match status" value="1"/>
</dbReference>
<evidence type="ECO:0000256" key="5">
    <source>
        <dbReference type="ARBA" id="ARBA00022694"/>
    </source>
</evidence>
<protein>
    <recommendedName>
        <fullName evidence="9">RNA (guanine-9-)-methyltransferase domain-containing protein 1</fullName>
    </recommendedName>
</protein>
<dbReference type="GO" id="GO:0008168">
    <property type="term" value="F:methyltransferase activity"/>
    <property type="evidence" value="ECO:0007669"/>
    <property type="project" value="UniProtKB-KW"/>
</dbReference>
<dbReference type="GO" id="GO:0005654">
    <property type="term" value="C:nucleoplasm"/>
    <property type="evidence" value="ECO:0007669"/>
    <property type="project" value="TreeGrafter"/>
</dbReference>
<dbReference type="GO" id="GO:0097745">
    <property type="term" value="P:mitochondrial tRNA 5'-end processing"/>
    <property type="evidence" value="ECO:0007669"/>
    <property type="project" value="TreeGrafter"/>
</dbReference>
<keyword evidence="12" id="KW-1185">Reference proteome</keyword>
<keyword evidence="2" id="KW-0489">Methyltransferase</keyword>
<evidence type="ECO:0000256" key="6">
    <source>
        <dbReference type="ARBA" id="ARBA00022946"/>
    </source>
</evidence>
<keyword evidence="6" id="KW-0809">Transit peptide</keyword>
<dbReference type="InterPro" id="IPR038459">
    <property type="entry name" value="MT_TRM10-typ_sf"/>
</dbReference>
<comment type="caution">
    <text evidence="11">The sequence shown here is derived from an EMBL/GenBank/DDBJ whole genome shotgun (WGS) entry which is preliminary data.</text>
</comment>
<reference evidence="11" key="1">
    <citation type="submission" date="2021-04" db="EMBL/GenBank/DDBJ databases">
        <authorList>
            <consortium name="Molecular Ecology Group"/>
        </authorList>
    </citation>
    <scope>NUCLEOTIDE SEQUENCE</scope>
</reference>
<sequence length="436" mass="50921">MAQTILRRIWSHCQCSYQLFKHKRSYFMSSYPFKDDLPVQCMSTYGQLYKPHLPGNMVCGQPNYRHKSVRFVDKKHFSTGFVHLTNVNVMESIDLETLKKQVLEEKKKSSDKNIHLTEKVKEIVAAKCDEIVANLGPEDEKKLKVIQLEHSFLYSEGYLIPSSEEMLNEYWLEAMKLDSKNQRLKYYTFLAKRSNIRKSAKEKTAAKKLLVPEEREKTPVYEHGRLFIRIYESTMKRWQNHRLASSMMYGIPLVIDMDYVTHMRMQEVKNTASQLQSVYNLNKNDASPFHLHLTSCPEDNAILRLFQYLQQEEQDILATVTENSFLDLFERENLVYLSPNARQVMKEFDPTAVYIIGAFNDKATMLPISYARAKEYNIKCQRLPLDEQLDWGLGSKNLTLDQMIKIMVALKNKKSWKEALTAIPGRKLKKLADGDK</sequence>
<dbReference type="InterPro" id="IPR007356">
    <property type="entry name" value="tRNA_m1G_MeTrfase_euk"/>
</dbReference>
<evidence type="ECO:0000313" key="12">
    <source>
        <dbReference type="Proteomes" id="UP000678393"/>
    </source>
</evidence>
<dbReference type="PANTHER" id="PTHR13563:SF5">
    <property type="entry name" value="TRNA METHYLTRANSFERASE 10 HOMOLOG C"/>
    <property type="match status" value="1"/>
</dbReference>
<name>A0A8S3YZ39_9EUPU</name>
<dbReference type="CDD" id="cd18102">
    <property type="entry name" value="Trm10_MRRP1"/>
    <property type="match status" value="1"/>
</dbReference>
<dbReference type="Gene3D" id="3.40.1280.30">
    <property type="match status" value="1"/>
</dbReference>
<evidence type="ECO:0000256" key="3">
    <source>
        <dbReference type="ARBA" id="ARBA00022679"/>
    </source>
</evidence>